<protein>
    <submittedName>
        <fullName evidence="2">Uncharacterized protein</fullName>
    </submittedName>
</protein>
<dbReference type="RefSeq" id="WP_094811337.1">
    <property type="nucleotide sequence ID" value="NZ_NEVU01000002.1"/>
</dbReference>
<reference evidence="3" key="1">
    <citation type="submission" date="2017-05" db="EMBL/GenBank/DDBJ databases">
        <title>Complete and WGS of Bordetella genogroups.</title>
        <authorList>
            <person name="Spilker T."/>
            <person name="Lipuma J."/>
        </authorList>
    </citation>
    <scope>NUCLEOTIDE SEQUENCE [LARGE SCALE GENOMIC DNA]</scope>
    <source>
        <strain evidence="3">AU6712</strain>
    </source>
</reference>
<feature type="compositionally biased region" description="Basic and acidic residues" evidence="1">
    <location>
        <begin position="74"/>
        <end position="86"/>
    </location>
</feature>
<gene>
    <name evidence="2" type="ORF">CAL22_05900</name>
</gene>
<keyword evidence="3" id="KW-1185">Reference proteome</keyword>
<evidence type="ECO:0000313" key="2">
    <source>
        <dbReference type="EMBL" id="OZI74032.1"/>
    </source>
</evidence>
<feature type="region of interest" description="Disordered" evidence="1">
    <location>
        <begin position="66"/>
        <end position="86"/>
    </location>
</feature>
<evidence type="ECO:0000256" key="1">
    <source>
        <dbReference type="SAM" id="MobiDB-lite"/>
    </source>
</evidence>
<organism evidence="2 3">
    <name type="scientific">Bordetella genomosp. 12</name>
    <dbReference type="NCBI Taxonomy" id="463035"/>
    <lineage>
        <taxon>Bacteria</taxon>
        <taxon>Pseudomonadati</taxon>
        <taxon>Pseudomonadota</taxon>
        <taxon>Betaproteobacteria</taxon>
        <taxon>Burkholderiales</taxon>
        <taxon>Alcaligenaceae</taxon>
        <taxon>Bordetella</taxon>
    </lineage>
</organism>
<dbReference type="AlphaFoldDB" id="A0A261VKK4"/>
<dbReference type="Proteomes" id="UP000216429">
    <property type="component" value="Unassembled WGS sequence"/>
</dbReference>
<name>A0A261VKK4_9BORD</name>
<dbReference type="OrthoDB" id="8656777at2"/>
<sequence>MTANTWDFRVQRPTGQDGDWRISYLLVGPDGNEQRIDIQQHYPAAQTAIDEATRLAQIQIADLNGTAPELQAPDSREAPFDQHTRF</sequence>
<evidence type="ECO:0000313" key="3">
    <source>
        <dbReference type="Proteomes" id="UP000216429"/>
    </source>
</evidence>
<dbReference type="EMBL" id="NEVU01000002">
    <property type="protein sequence ID" value="OZI74032.1"/>
    <property type="molecule type" value="Genomic_DNA"/>
</dbReference>
<comment type="caution">
    <text evidence="2">The sequence shown here is derived from an EMBL/GenBank/DDBJ whole genome shotgun (WGS) entry which is preliminary data.</text>
</comment>
<accession>A0A261VKK4</accession>
<proteinExistence type="predicted"/>